<feature type="compositionally biased region" description="Acidic residues" evidence="8">
    <location>
        <begin position="773"/>
        <end position="791"/>
    </location>
</feature>
<dbReference type="GO" id="GO:0003689">
    <property type="term" value="F:DNA clamp loader activity"/>
    <property type="evidence" value="ECO:0007669"/>
    <property type="project" value="TreeGrafter"/>
</dbReference>
<evidence type="ECO:0000256" key="2">
    <source>
        <dbReference type="ARBA" id="ARBA00006168"/>
    </source>
</evidence>
<accession>A0A5N6THD3</accession>
<dbReference type="Gene3D" id="3.40.50.300">
    <property type="entry name" value="P-loop containing nucleotide triphosphate hydrolases"/>
    <property type="match status" value="1"/>
</dbReference>
<evidence type="ECO:0000256" key="3">
    <source>
        <dbReference type="ARBA" id="ARBA00022741"/>
    </source>
</evidence>
<feature type="domain" description="Checkpoint protein RAD24-like helical bundle" evidence="9">
    <location>
        <begin position="456"/>
        <end position="554"/>
    </location>
</feature>
<comment type="subcellular location">
    <subcellularLocation>
        <location evidence="1">Nucleus</location>
    </subcellularLocation>
</comment>
<evidence type="ECO:0000259" key="9">
    <source>
        <dbReference type="Pfam" id="PF25812"/>
    </source>
</evidence>
<keyword evidence="5" id="KW-0067">ATP-binding</keyword>
<dbReference type="Pfam" id="PF25812">
    <property type="entry name" value="RAD24_helical"/>
    <property type="match status" value="1"/>
</dbReference>
<dbReference type="Proteomes" id="UP000325780">
    <property type="component" value="Unassembled WGS sequence"/>
</dbReference>
<dbReference type="GO" id="GO:0000077">
    <property type="term" value="P:DNA damage checkpoint signaling"/>
    <property type="evidence" value="ECO:0007669"/>
    <property type="project" value="TreeGrafter"/>
</dbReference>
<keyword evidence="4" id="KW-0227">DNA damage</keyword>
<reference evidence="10 11" key="1">
    <citation type="submission" date="2019-04" db="EMBL/GenBank/DDBJ databases">
        <title>Friends and foes A comparative genomics study of 23 Aspergillus species from section Flavi.</title>
        <authorList>
            <consortium name="DOE Joint Genome Institute"/>
            <person name="Kjaerbolling I."/>
            <person name="Vesth T."/>
            <person name="Frisvad J.C."/>
            <person name="Nybo J.L."/>
            <person name="Theobald S."/>
            <person name="Kildgaard S."/>
            <person name="Isbrandt T."/>
            <person name="Kuo A."/>
            <person name="Sato A."/>
            <person name="Lyhne E.K."/>
            <person name="Kogle M.E."/>
            <person name="Wiebenga A."/>
            <person name="Kun R.S."/>
            <person name="Lubbers R.J."/>
            <person name="Makela M.R."/>
            <person name="Barry K."/>
            <person name="Chovatia M."/>
            <person name="Clum A."/>
            <person name="Daum C."/>
            <person name="Haridas S."/>
            <person name="He G."/>
            <person name="LaButti K."/>
            <person name="Lipzen A."/>
            <person name="Mondo S."/>
            <person name="Riley R."/>
            <person name="Salamov A."/>
            <person name="Simmons B.A."/>
            <person name="Magnuson J.K."/>
            <person name="Henrissat B."/>
            <person name="Mortensen U.H."/>
            <person name="Larsen T.O."/>
            <person name="Devries R.P."/>
            <person name="Grigoriev I.V."/>
            <person name="Machida M."/>
            <person name="Baker S.E."/>
            <person name="Andersen M.R."/>
        </authorList>
    </citation>
    <scope>NUCLEOTIDE SEQUENCE [LARGE SCALE GENOMIC DNA]</scope>
    <source>
        <strain evidence="10 11">IBT 18842</strain>
    </source>
</reference>
<dbReference type="OrthoDB" id="10265971at2759"/>
<evidence type="ECO:0000256" key="6">
    <source>
        <dbReference type="ARBA" id="ARBA00023242"/>
    </source>
</evidence>
<keyword evidence="3" id="KW-0547">Nucleotide-binding</keyword>
<evidence type="ECO:0000256" key="8">
    <source>
        <dbReference type="SAM" id="MobiDB-lite"/>
    </source>
</evidence>
<feature type="compositionally biased region" description="Polar residues" evidence="8">
    <location>
        <begin position="42"/>
        <end position="52"/>
    </location>
</feature>
<organism evidence="10 11">
    <name type="scientific">Aspergillus avenaceus</name>
    <dbReference type="NCBI Taxonomy" id="36643"/>
    <lineage>
        <taxon>Eukaryota</taxon>
        <taxon>Fungi</taxon>
        <taxon>Dikarya</taxon>
        <taxon>Ascomycota</taxon>
        <taxon>Pezizomycotina</taxon>
        <taxon>Eurotiomycetes</taxon>
        <taxon>Eurotiomycetidae</taxon>
        <taxon>Eurotiales</taxon>
        <taxon>Aspergillaceae</taxon>
        <taxon>Aspergillus</taxon>
        <taxon>Aspergillus subgen. Circumdati</taxon>
    </lineage>
</organism>
<evidence type="ECO:0000256" key="7">
    <source>
        <dbReference type="ARBA" id="ARBA00023306"/>
    </source>
</evidence>
<name>A0A5N6THD3_ASPAV</name>
<feature type="compositionally biased region" description="Basic and acidic residues" evidence="8">
    <location>
        <begin position="14"/>
        <end position="24"/>
    </location>
</feature>
<protein>
    <submittedName>
        <fullName evidence="10">Rad17 cell cycle checkpoint protein-domain-containing protein</fullName>
    </submittedName>
</protein>
<sequence length="791" mass="88780">MAWLLQPTSPNLKQDSRRRNERKTSGLALNKLLGPVGAEQRWPSQKPQTRRSNAIAEELRSSGSDDIIDEAYDSFDEIFMQHFTSNESVAQDTPRDRSFPPDSPRRLSPKQSMGDKQKFAGTHRRFLLDPVSNLKAPGTFSSPKLNQKLPWALRYPPANLDELAVNKKKVLEVRSWLSNAFMGNVHRLLVLRGPAGSGKTTTVSLLSEMLGFDILEWKSPPPLSDVTTKQYVSISGQFEDFLGRGNKFRRLELDGDSSGSLGRPVSAPQAHRRIILIEEYPSSLNRSSSSLIAFRESIQRHLATVPAKPFEDPHQNGTRQYTSSPIVLVVSESQLNSGHSENLTVYRLLGPELYNHPNTAIIDFNSIAPTFMHKALKLILEKEARDSRRDREPGTAILQSMCQSGDIRSAVSSLELLCLNVGEWGVSGTQVKKQSRKNAILTSIEKETLRLITQREASLGIFHAIGKIMYNKRDDTDISTGDLGLPPPPDHLRHHDRPKASQVHVDELMEEMGTDVQIFLGALHENYVPSCHSPSFTDCVDACIGVLSDSDMLCVDHRGLRGPQSGSANRVNSLSSSVDMMRQEEIGYQVAVRGLLFALPYPVRRYIGPAQLRETHKMFFPSMPRLMQEIEEVQGLVNIYARSMLDPFNRKLWNSLLVPRSSMSAKICSTIEGKDHGNQAPVVTMLSRDELLLYQLPYLAKIHCNEVAASQLKRVIRFHRTGYSDSLQGVRDQDSDESNLAHTCTEHDDTPQTLHLKFKDKSKAFGPRRPPEHEDDDEKLILSDDDIVDDM</sequence>
<evidence type="ECO:0000256" key="1">
    <source>
        <dbReference type="ARBA" id="ARBA00004123"/>
    </source>
</evidence>
<comment type="similarity">
    <text evidence="2">Belongs to the rad17/RAD24 family.</text>
</comment>
<dbReference type="SUPFAM" id="SSF52540">
    <property type="entry name" value="P-loop containing nucleoside triphosphate hydrolases"/>
    <property type="match status" value="1"/>
</dbReference>
<gene>
    <name evidence="10" type="ORF">BDV25DRAFT_163865</name>
</gene>
<dbReference type="GO" id="GO:0003682">
    <property type="term" value="F:chromatin binding"/>
    <property type="evidence" value="ECO:0007669"/>
    <property type="project" value="TreeGrafter"/>
</dbReference>
<dbReference type="PANTHER" id="PTHR12172:SF0">
    <property type="entry name" value="CELL CYCLE CHECKPOINT PROTEIN RAD17"/>
    <property type="match status" value="1"/>
</dbReference>
<evidence type="ECO:0000256" key="4">
    <source>
        <dbReference type="ARBA" id="ARBA00022763"/>
    </source>
</evidence>
<dbReference type="GO" id="GO:0033314">
    <property type="term" value="P:mitotic DNA replication checkpoint signaling"/>
    <property type="evidence" value="ECO:0007669"/>
    <property type="project" value="TreeGrafter"/>
</dbReference>
<feature type="region of interest" description="Disordered" evidence="8">
    <location>
        <begin position="85"/>
        <end position="116"/>
    </location>
</feature>
<dbReference type="GO" id="GO:0005634">
    <property type="term" value="C:nucleus"/>
    <property type="evidence" value="ECO:0007669"/>
    <property type="project" value="UniProtKB-SubCell"/>
</dbReference>
<keyword evidence="11" id="KW-1185">Reference proteome</keyword>
<evidence type="ECO:0000256" key="5">
    <source>
        <dbReference type="ARBA" id="ARBA00022840"/>
    </source>
</evidence>
<dbReference type="GO" id="GO:0005524">
    <property type="term" value="F:ATP binding"/>
    <property type="evidence" value="ECO:0007669"/>
    <property type="project" value="UniProtKB-KW"/>
</dbReference>
<evidence type="ECO:0000313" key="11">
    <source>
        <dbReference type="Proteomes" id="UP000325780"/>
    </source>
</evidence>
<dbReference type="InterPro" id="IPR057927">
    <property type="entry name" value="RAD24-like_helical"/>
</dbReference>
<dbReference type="InterPro" id="IPR027417">
    <property type="entry name" value="P-loop_NTPase"/>
</dbReference>
<dbReference type="Pfam" id="PF03215">
    <property type="entry name" value="Rad17"/>
    <property type="match status" value="1"/>
</dbReference>
<keyword evidence="7" id="KW-0131">Cell cycle</keyword>
<dbReference type="InterPro" id="IPR004582">
    <property type="entry name" value="Checkpoint_prot_Rad17_Rad24"/>
</dbReference>
<dbReference type="GO" id="GO:0006281">
    <property type="term" value="P:DNA repair"/>
    <property type="evidence" value="ECO:0007669"/>
    <property type="project" value="InterPro"/>
</dbReference>
<keyword evidence="6" id="KW-0539">Nucleus</keyword>
<dbReference type="AlphaFoldDB" id="A0A5N6THD3"/>
<dbReference type="EMBL" id="ML742313">
    <property type="protein sequence ID" value="KAE8145784.1"/>
    <property type="molecule type" value="Genomic_DNA"/>
</dbReference>
<feature type="compositionally biased region" description="Basic and acidic residues" evidence="8">
    <location>
        <begin position="93"/>
        <end position="105"/>
    </location>
</feature>
<feature type="region of interest" description="Disordered" evidence="8">
    <location>
        <begin position="1"/>
        <end position="52"/>
    </location>
</feature>
<feature type="compositionally biased region" description="Polar residues" evidence="8">
    <location>
        <begin position="1"/>
        <end position="13"/>
    </location>
</feature>
<evidence type="ECO:0000313" key="10">
    <source>
        <dbReference type="EMBL" id="KAE8145784.1"/>
    </source>
</evidence>
<dbReference type="PANTHER" id="PTHR12172">
    <property type="entry name" value="CELL CYCLE CHECKPOINT PROTEIN RAD17"/>
    <property type="match status" value="1"/>
</dbReference>
<proteinExistence type="inferred from homology"/>
<feature type="region of interest" description="Disordered" evidence="8">
    <location>
        <begin position="753"/>
        <end position="791"/>
    </location>
</feature>